<evidence type="ECO:0000313" key="4">
    <source>
        <dbReference type="Proteomes" id="UP000094329"/>
    </source>
</evidence>
<evidence type="ECO:0000313" key="3">
    <source>
        <dbReference type="EMBL" id="ODN43786.1"/>
    </source>
</evidence>
<feature type="chain" id="PRO_5045814893" description="Lipoprotein" evidence="2">
    <location>
        <begin position="27"/>
        <end position="59"/>
    </location>
</feature>
<dbReference type="PROSITE" id="PS51257">
    <property type="entry name" value="PROKAR_LIPOPROTEIN"/>
    <property type="match status" value="1"/>
</dbReference>
<protein>
    <recommendedName>
        <fullName evidence="5">Lipoprotein</fullName>
    </recommendedName>
</protein>
<gene>
    <name evidence="3" type="ORF">BGC07_13875</name>
</gene>
<keyword evidence="2" id="KW-0732">Signal</keyword>
<evidence type="ECO:0000256" key="2">
    <source>
        <dbReference type="SAM" id="SignalP"/>
    </source>
</evidence>
<feature type="region of interest" description="Disordered" evidence="1">
    <location>
        <begin position="23"/>
        <end position="59"/>
    </location>
</feature>
<evidence type="ECO:0000256" key="1">
    <source>
        <dbReference type="SAM" id="MobiDB-lite"/>
    </source>
</evidence>
<feature type="signal peptide" evidence="2">
    <location>
        <begin position="1"/>
        <end position="26"/>
    </location>
</feature>
<sequence>MKRMCLWSLLGVVFVGLAGCTSPAHRDQQQTQSVSSVDKGHNVQSLQKGSAAATLGKGK</sequence>
<dbReference type="EMBL" id="MDTU01000001">
    <property type="protein sequence ID" value="ODN43786.1"/>
    <property type="molecule type" value="Genomic_DNA"/>
</dbReference>
<name>A0ABX3A4J6_9GAMM</name>
<reference evidence="3 4" key="1">
    <citation type="submission" date="2016-08" db="EMBL/GenBank/DDBJ databases">
        <title>Draft genome sequence of Candidatus Piscirickettsia litoralis, from seawater.</title>
        <authorList>
            <person name="Wan X."/>
            <person name="Lee A.J."/>
            <person name="Hou S."/>
            <person name="Donachie S.P."/>
        </authorList>
    </citation>
    <scope>NUCLEOTIDE SEQUENCE [LARGE SCALE GENOMIC DNA]</scope>
    <source>
        <strain evidence="3 4">Y2</strain>
    </source>
</reference>
<dbReference type="Proteomes" id="UP000094329">
    <property type="component" value="Unassembled WGS sequence"/>
</dbReference>
<evidence type="ECO:0008006" key="5">
    <source>
        <dbReference type="Google" id="ProtNLM"/>
    </source>
</evidence>
<organism evidence="3 4">
    <name type="scientific">Piscirickettsia litoralis</name>
    <dbReference type="NCBI Taxonomy" id="1891921"/>
    <lineage>
        <taxon>Bacteria</taxon>
        <taxon>Pseudomonadati</taxon>
        <taxon>Pseudomonadota</taxon>
        <taxon>Gammaproteobacteria</taxon>
        <taxon>Thiotrichales</taxon>
        <taxon>Piscirickettsiaceae</taxon>
        <taxon>Piscirickettsia</taxon>
    </lineage>
</organism>
<comment type="caution">
    <text evidence="3">The sequence shown here is derived from an EMBL/GenBank/DDBJ whole genome shotgun (WGS) entry which is preliminary data.</text>
</comment>
<proteinExistence type="predicted"/>
<keyword evidence="4" id="KW-1185">Reference proteome</keyword>
<accession>A0ABX3A4J6</accession>